<protein>
    <submittedName>
        <fullName evidence="1">Membrane protein</fullName>
    </submittedName>
</protein>
<dbReference type="KEGG" id="smul:SMUL_1853"/>
<dbReference type="EMBL" id="CP007201">
    <property type="protein sequence ID" value="AHJ13108.1"/>
    <property type="molecule type" value="Genomic_DNA"/>
</dbReference>
<gene>
    <name evidence="1" type="ORF">SMUL_1853</name>
</gene>
<evidence type="ECO:0000313" key="1">
    <source>
        <dbReference type="EMBL" id="AHJ13108.1"/>
    </source>
</evidence>
<evidence type="ECO:0000313" key="2">
    <source>
        <dbReference type="Proteomes" id="UP000019322"/>
    </source>
</evidence>
<dbReference type="Proteomes" id="UP000019322">
    <property type="component" value="Chromosome"/>
</dbReference>
<dbReference type="AlphaFoldDB" id="A0AA86APA4"/>
<reference evidence="1 2" key="1">
    <citation type="journal article" date="2014" name="Environ. Microbiol.">
        <title>Insights into organohalide respiration and the versatile catabolism of Sulfurospirillum multivorans gained from comparative genomics and physiological studies.</title>
        <authorList>
            <person name="Goris T."/>
            <person name="Schubert T."/>
            <person name="Gadkari J."/>
            <person name="Wubet T."/>
            <person name="Tarkka M."/>
            <person name="Buscot F."/>
            <person name="Adrian L."/>
            <person name="Diekert G."/>
        </authorList>
    </citation>
    <scope>NUCLEOTIDE SEQUENCE [LARGE SCALE GENOMIC DNA]</scope>
    <source>
        <strain evidence="2">DM 12446 / JCM 15788 / NBRC 109480</strain>
    </source>
</reference>
<sequence>MWLYPIGMVLGFLIMDNGLYDFIEKSRARWDRVNLYDNFIFQKYCENFSWQRDEKGNFIVYIDLNTQASTHFCDKVPQPNN</sequence>
<accession>A0AA86APA4</accession>
<proteinExistence type="predicted"/>
<organism evidence="1 2">
    <name type="scientific">Sulfurospirillum multivorans (strain DM 12446 / JCM 15788 / NBRC 109480)</name>
    <dbReference type="NCBI Taxonomy" id="1150621"/>
    <lineage>
        <taxon>Bacteria</taxon>
        <taxon>Pseudomonadati</taxon>
        <taxon>Campylobacterota</taxon>
        <taxon>Epsilonproteobacteria</taxon>
        <taxon>Campylobacterales</taxon>
        <taxon>Sulfurospirillaceae</taxon>
        <taxon>Sulfurospirillum</taxon>
    </lineage>
</organism>
<name>A0AA86APA4_SULMK</name>